<feature type="region of interest" description="Disordered" evidence="1">
    <location>
        <begin position="60"/>
        <end position="162"/>
    </location>
</feature>
<organism evidence="2 3">
    <name type="scientific">Viridothelium virens</name>
    <name type="common">Speckled blister lichen</name>
    <name type="synonym">Trypethelium virens</name>
    <dbReference type="NCBI Taxonomy" id="1048519"/>
    <lineage>
        <taxon>Eukaryota</taxon>
        <taxon>Fungi</taxon>
        <taxon>Dikarya</taxon>
        <taxon>Ascomycota</taxon>
        <taxon>Pezizomycotina</taxon>
        <taxon>Dothideomycetes</taxon>
        <taxon>Dothideomycetes incertae sedis</taxon>
        <taxon>Trypetheliales</taxon>
        <taxon>Trypetheliaceae</taxon>
        <taxon>Viridothelium</taxon>
    </lineage>
</organism>
<sequence>MKINRVVPDGNELRIYENPIAPESVFADFSANGQRCSNHGTFPSSEADYPLLDKATEHGGTETVQTGFTMRKPNRGTETEESTYPRSAYTVLPEHNIPDQGFFGGERAHDLKGGQEGRITSPNSETQVAQAQQQCEESQIHSEHQSSRPRVPSAGGHHTRLG</sequence>
<proteinExistence type="predicted"/>
<name>A0A6A6HKZ4_VIRVR</name>
<evidence type="ECO:0000256" key="1">
    <source>
        <dbReference type="SAM" id="MobiDB-lite"/>
    </source>
</evidence>
<dbReference type="OrthoDB" id="10260794at2759"/>
<protein>
    <submittedName>
        <fullName evidence="2">Uncharacterized protein</fullName>
    </submittedName>
</protein>
<reference evidence="2" key="1">
    <citation type="journal article" date="2020" name="Stud. Mycol.">
        <title>101 Dothideomycetes genomes: a test case for predicting lifestyles and emergence of pathogens.</title>
        <authorList>
            <person name="Haridas S."/>
            <person name="Albert R."/>
            <person name="Binder M."/>
            <person name="Bloem J."/>
            <person name="Labutti K."/>
            <person name="Salamov A."/>
            <person name="Andreopoulos B."/>
            <person name="Baker S."/>
            <person name="Barry K."/>
            <person name="Bills G."/>
            <person name="Bluhm B."/>
            <person name="Cannon C."/>
            <person name="Castanera R."/>
            <person name="Culley D."/>
            <person name="Daum C."/>
            <person name="Ezra D."/>
            <person name="Gonzalez J."/>
            <person name="Henrissat B."/>
            <person name="Kuo A."/>
            <person name="Liang C."/>
            <person name="Lipzen A."/>
            <person name="Lutzoni F."/>
            <person name="Magnuson J."/>
            <person name="Mondo S."/>
            <person name="Nolan M."/>
            <person name="Ohm R."/>
            <person name="Pangilinan J."/>
            <person name="Park H.-J."/>
            <person name="Ramirez L."/>
            <person name="Alfaro M."/>
            <person name="Sun H."/>
            <person name="Tritt A."/>
            <person name="Yoshinaga Y."/>
            <person name="Zwiers L.-H."/>
            <person name="Turgeon B."/>
            <person name="Goodwin S."/>
            <person name="Spatafora J."/>
            <person name="Crous P."/>
            <person name="Grigoriev I."/>
        </authorList>
    </citation>
    <scope>NUCLEOTIDE SEQUENCE</scope>
    <source>
        <strain evidence="2">Tuck. ex Michener</strain>
    </source>
</reference>
<gene>
    <name evidence="2" type="ORF">EV356DRAFT_528949</name>
</gene>
<dbReference type="EMBL" id="ML991775">
    <property type="protein sequence ID" value="KAF2238489.1"/>
    <property type="molecule type" value="Genomic_DNA"/>
</dbReference>
<evidence type="ECO:0000313" key="3">
    <source>
        <dbReference type="Proteomes" id="UP000800092"/>
    </source>
</evidence>
<keyword evidence="3" id="KW-1185">Reference proteome</keyword>
<evidence type="ECO:0000313" key="2">
    <source>
        <dbReference type="EMBL" id="KAF2238489.1"/>
    </source>
</evidence>
<feature type="compositionally biased region" description="Polar residues" evidence="1">
    <location>
        <begin position="118"/>
        <end position="131"/>
    </location>
</feature>
<dbReference type="Proteomes" id="UP000800092">
    <property type="component" value="Unassembled WGS sequence"/>
</dbReference>
<accession>A0A6A6HKZ4</accession>
<feature type="compositionally biased region" description="Basic and acidic residues" evidence="1">
    <location>
        <begin position="106"/>
        <end position="115"/>
    </location>
</feature>
<dbReference type="AlphaFoldDB" id="A0A6A6HKZ4"/>